<evidence type="ECO:0000256" key="2">
    <source>
        <dbReference type="ARBA" id="ARBA00033753"/>
    </source>
</evidence>
<protein>
    <submittedName>
        <fullName evidence="5">tRNA (Adenine(37)-N6)-methyltransferase</fullName>
    </submittedName>
</protein>
<dbReference type="InterPro" id="IPR040372">
    <property type="entry name" value="YaeB-like"/>
</dbReference>
<dbReference type="InterPro" id="IPR023370">
    <property type="entry name" value="TrmO-like_N"/>
</dbReference>
<sequence length="125" mass="14074">MTNAAILAHQLTQARNELNNLRKTIRGLQAEHRKDVCQLKEMMARTHMLPPTPQSPLQPANVPPAGPCRDWEAIGHIRSWFHTKNGTPRQGSVSSLTRGVLRLAPHTFTNPHHALQGLQDFSHVW</sequence>
<comment type="similarity">
    <text evidence="2">Belongs to the tRNA methyltransferase O family.</text>
</comment>
<dbReference type="Proteomes" id="UP000324222">
    <property type="component" value="Unassembled WGS sequence"/>
</dbReference>
<evidence type="ECO:0000313" key="6">
    <source>
        <dbReference type="Proteomes" id="UP000324222"/>
    </source>
</evidence>
<dbReference type="PROSITE" id="PS51668">
    <property type="entry name" value="TSAA_2"/>
    <property type="match status" value="1"/>
</dbReference>
<evidence type="ECO:0000313" key="5">
    <source>
        <dbReference type="EMBL" id="MPC16410.1"/>
    </source>
</evidence>
<dbReference type="PANTHER" id="PTHR12818:SF0">
    <property type="entry name" value="TRNA (ADENINE(37)-N6)-METHYLTRANSFERASE"/>
    <property type="match status" value="1"/>
</dbReference>
<accession>A0A5B7D402</accession>
<organism evidence="5 6">
    <name type="scientific">Portunus trituberculatus</name>
    <name type="common">Swimming crab</name>
    <name type="synonym">Neptunus trituberculatus</name>
    <dbReference type="NCBI Taxonomy" id="210409"/>
    <lineage>
        <taxon>Eukaryota</taxon>
        <taxon>Metazoa</taxon>
        <taxon>Ecdysozoa</taxon>
        <taxon>Arthropoda</taxon>
        <taxon>Crustacea</taxon>
        <taxon>Multicrustacea</taxon>
        <taxon>Malacostraca</taxon>
        <taxon>Eumalacostraca</taxon>
        <taxon>Eucarida</taxon>
        <taxon>Decapoda</taxon>
        <taxon>Pleocyemata</taxon>
        <taxon>Brachyura</taxon>
        <taxon>Eubrachyura</taxon>
        <taxon>Portunoidea</taxon>
        <taxon>Portunidae</taxon>
        <taxon>Portuninae</taxon>
        <taxon>Portunus</taxon>
    </lineage>
</organism>
<dbReference type="OrthoDB" id="4882at2759"/>
<keyword evidence="5" id="KW-0489">Methyltransferase</keyword>
<evidence type="ECO:0000256" key="1">
    <source>
        <dbReference type="ARBA" id="ARBA00022691"/>
    </source>
</evidence>
<dbReference type="GO" id="GO:0008168">
    <property type="term" value="F:methyltransferase activity"/>
    <property type="evidence" value="ECO:0007669"/>
    <property type="project" value="UniProtKB-KW"/>
</dbReference>
<keyword evidence="6" id="KW-1185">Reference proteome</keyword>
<comment type="caution">
    <text evidence="5">The sequence shown here is derived from an EMBL/GenBank/DDBJ whole genome shotgun (WGS) entry which is preliminary data.</text>
</comment>
<dbReference type="InterPro" id="IPR036413">
    <property type="entry name" value="YaeB-like_sf"/>
</dbReference>
<reference evidence="5 6" key="1">
    <citation type="submission" date="2019-05" db="EMBL/GenBank/DDBJ databases">
        <title>Another draft genome of Portunus trituberculatus and its Hox gene families provides insights of decapod evolution.</title>
        <authorList>
            <person name="Jeong J.-H."/>
            <person name="Song I."/>
            <person name="Kim S."/>
            <person name="Choi T."/>
            <person name="Kim D."/>
            <person name="Ryu S."/>
            <person name="Kim W."/>
        </authorList>
    </citation>
    <scope>NUCLEOTIDE SEQUENCE [LARGE SCALE GENOMIC DNA]</scope>
    <source>
        <tissue evidence="5">Muscle</tissue>
    </source>
</reference>
<dbReference type="SUPFAM" id="SSF118196">
    <property type="entry name" value="YaeB-like"/>
    <property type="match status" value="1"/>
</dbReference>
<dbReference type="Gene3D" id="2.40.30.70">
    <property type="entry name" value="YaeB-like"/>
    <property type="match status" value="1"/>
</dbReference>
<keyword evidence="3" id="KW-0175">Coiled coil</keyword>
<gene>
    <name evidence="5" type="primary">TRMO</name>
    <name evidence="5" type="ORF">E2C01_009235</name>
</gene>
<feature type="coiled-coil region" evidence="3">
    <location>
        <begin position="4"/>
        <end position="31"/>
    </location>
</feature>
<dbReference type="InterPro" id="IPR036414">
    <property type="entry name" value="YaeB_N_sf"/>
</dbReference>
<name>A0A5B7D402_PORTR</name>
<proteinExistence type="inferred from homology"/>
<dbReference type="AlphaFoldDB" id="A0A5B7D402"/>
<keyword evidence="1" id="KW-0949">S-adenosyl-L-methionine</keyword>
<evidence type="ECO:0000259" key="4">
    <source>
        <dbReference type="PROSITE" id="PS51668"/>
    </source>
</evidence>
<dbReference type="EMBL" id="VSRR010000504">
    <property type="protein sequence ID" value="MPC16410.1"/>
    <property type="molecule type" value="Genomic_DNA"/>
</dbReference>
<dbReference type="PANTHER" id="PTHR12818">
    <property type="entry name" value="TRNA (ADENINE(37)-N6)-METHYLTRANSFERASE"/>
    <property type="match status" value="1"/>
</dbReference>
<keyword evidence="5" id="KW-0808">Transferase</keyword>
<feature type="domain" description="TsaA-like" evidence="4">
    <location>
        <begin position="71"/>
        <end position="125"/>
    </location>
</feature>
<evidence type="ECO:0000256" key="3">
    <source>
        <dbReference type="SAM" id="Coils"/>
    </source>
</evidence>
<dbReference type="GO" id="GO:0032259">
    <property type="term" value="P:methylation"/>
    <property type="evidence" value="ECO:0007669"/>
    <property type="project" value="UniProtKB-KW"/>
</dbReference>